<reference evidence="2 4" key="2">
    <citation type="submission" date="2015-07" db="EMBL/GenBank/DDBJ databases">
        <title>Whole genome sequence of Ardenticatena maritima DSM 23922.</title>
        <authorList>
            <person name="Hemp J."/>
            <person name="Ward L.M."/>
            <person name="Pace L.A."/>
            <person name="Fischer W.W."/>
        </authorList>
    </citation>
    <scope>NUCLEOTIDE SEQUENCE [LARGE SCALE GENOMIC DNA]</scope>
    <source>
        <strain evidence="2 4">110S</strain>
    </source>
</reference>
<dbReference type="STRING" id="872965.SE16_14945"/>
<evidence type="ECO:0008006" key="5">
    <source>
        <dbReference type="Google" id="ProtNLM"/>
    </source>
</evidence>
<dbReference type="EMBL" id="BBZA01000165">
    <property type="protein sequence ID" value="GAP63552.1"/>
    <property type="molecule type" value="Genomic_DNA"/>
</dbReference>
<protein>
    <recommendedName>
        <fullName evidence="5">DinB-like domain-containing protein</fullName>
    </recommendedName>
</protein>
<sequence length="162" mass="18848">MTTKRETVLNALRDARRDLIAAMQGVDMQAVLDENGGRLHDWLAYIAAWDREVLAAVQALIENDQGYRTADFDTWETWSSREVARRATWPEEQVRMDFGMVRLELISLLSQMEPNFFEQELETPWDRTRTTIAHLLEAVSIAHDRELTALLHEYKRTTNNEA</sequence>
<dbReference type="Gene3D" id="1.20.120.450">
    <property type="entry name" value="dinb family like domain"/>
    <property type="match status" value="1"/>
</dbReference>
<name>A0A0M8K9L8_9CHLR</name>
<evidence type="ECO:0000313" key="2">
    <source>
        <dbReference type="EMBL" id="KPL86558.1"/>
    </source>
</evidence>
<comment type="caution">
    <text evidence="1">The sequence shown here is derived from an EMBL/GenBank/DDBJ whole genome shotgun (WGS) entry which is preliminary data.</text>
</comment>
<evidence type="ECO:0000313" key="3">
    <source>
        <dbReference type="Proteomes" id="UP000037784"/>
    </source>
</evidence>
<dbReference type="EMBL" id="LGKN01000009">
    <property type="protein sequence ID" value="KPL86558.1"/>
    <property type="molecule type" value="Genomic_DNA"/>
</dbReference>
<dbReference type="InParanoid" id="A0A0M8K9L8"/>
<gene>
    <name evidence="1" type="ORF">ARMA_1975</name>
    <name evidence="2" type="ORF">SE16_14945</name>
</gene>
<proteinExistence type="predicted"/>
<dbReference type="RefSeq" id="WP_054493371.1">
    <property type="nucleotide sequence ID" value="NZ_BBZA01000165.1"/>
</dbReference>
<dbReference type="Proteomes" id="UP000037784">
    <property type="component" value="Unassembled WGS sequence"/>
</dbReference>
<reference evidence="3" key="3">
    <citation type="submission" date="2015-08" db="EMBL/GenBank/DDBJ databases">
        <title>Draft Genome Sequence of a Heterotrophic Facultative Anaerobic Bacterium Ardenticatena maritima Strain 110S.</title>
        <authorList>
            <person name="Kawaichi S."/>
            <person name="Yoshida T."/>
            <person name="Sako Y."/>
            <person name="Nakamura R."/>
        </authorList>
    </citation>
    <scope>NUCLEOTIDE SEQUENCE [LARGE SCALE GENOMIC DNA]</scope>
    <source>
        <strain evidence="3">110S</strain>
    </source>
</reference>
<evidence type="ECO:0000313" key="1">
    <source>
        <dbReference type="EMBL" id="GAP63552.1"/>
    </source>
</evidence>
<reference evidence="1 3" key="1">
    <citation type="journal article" date="2015" name="Genome Announc.">
        <title>Draft Genome Sequence of a Heterotrophic Facultative Anaerobic Thermophilic Bacterium, Ardenticatena maritima Strain 110ST.</title>
        <authorList>
            <person name="Kawaichi S."/>
            <person name="Yoshida T."/>
            <person name="Sako Y."/>
            <person name="Nakamura R."/>
        </authorList>
    </citation>
    <scope>NUCLEOTIDE SEQUENCE [LARGE SCALE GENOMIC DNA]</scope>
    <source>
        <strain evidence="1 3">110S</strain>
    </source>
</reference>
<dbReference type="InterPro" id="IPR034660">
    <property type="entry name" value="DinB/YfiT-like"/>
</dbReference>
<organism evidence="1 3">
    <name type="scientific">Ardenticatena maritima</name>
    <dbReference type="NCBI Taxonomy" id="872965"/>
    <lineage>
        <taxon>Bacteria</taxon>
        <taxon>Bacillati</taxon>
        <taxon>Chloroflexota</taxon>
        <taxon>Ardenticatenia</taxon>
        <taxon>Ardenticatenales</taxon>
        <taxon>Ardenticatenaceae</taxon>
        <taxon>Ardenticatena</taxon>
    </lineage>
</organism>
<keyword evidence="3" id="KW-1185">Reference proteome</keyword>
<dbReference type="AlphaFoldDB" id="A0A0M8K9L8"/>
<accession>A0A0M8K9L8</accession>
<dbReference type="Proteomes" id="UP000050502">
    <property type="component" value="Unassembled WGS sequence"/>
</dbReference>
<evidence type="ECO:0000313" key="4">
    <source>
        <dbReference type="Proteomes" id="UP000050502"/>
    </source>
</evidence>